<evidence type="ECO:0000256" key="1">
    <source>
        <dbReference type="ARBA" id="ARBA00002609"/>
    </source>
</evidence>
<evidence type="ECO:0000256" key="5">
    <source>
        <dbReference type="ARBA" id="ARBA00022833"/>
    </source>
</evidence>
<keyword evidence="4" id="KW-0863">Zinc-finger</keyword>
<dbReference type="Ensembl" id="ENSEBUT00000025627.1">
    <property type="protein sequence ID" value="ENSEBUP00000025051.1"/>
    <property type="gene ID" value="ENSEBUG00000015463.1"/>
</dbReference>
<evidence type="ECO:0000256" key="4">
    <source>
        <dbReference type="ARBA" id="ARBA00022771"/>
    </source>
</evidence>
<dbReference type="Proteomes" id="UP000694388">
    <property type="component" value="Unplaced"/>
</dbReference>
<proteinExistence type="predicted"/>
<keyword evidence="12" id="KW-1185">Reference proteome</keyword>
<dbReference type="Ensembl" id="ENSEBUT00000025632.1">
    <property type="protein sequence ID" value="ENSEBUP00000025056.1"/>
    <property type="gene ID" value="ENSEBUG00000015463.1"/>
</dbReference>
<keyword evidence="3" id="KW-0479">Metal-binding</keyword>
<comment type="subunit">
    <text evidence="8">Component of the spliceosome B complex.</text>
</comment>
<comment type="subcellular location">
    <subcellularLocation>
        <location evidence="2">Nucleus</location>
    </subcellularLocation>
</comment>
<keyword evidence="6" id="KW-0238">DNA-binding</keyword>
<evidence type="ECO:0000256" key="7">
    <source>
        <dbReference type="ARBA" id="ARBA00023242"/>
    </source>
</evidence>
<accession>A0A8C4R562</accession>
<sequence>MVSLPTDFCTLCLLQIYVLVFFPFINPLELSPPPAKPSPPVKRDFLRHRDYKVDLESKLGKSVVITKTTPQSETGGYHCNVCDCVVKDSINFLDHINGKKHQRNLGMSMRVERSSVEQVRRRMESNRQRLQQRKHEYDFQERMRELQEEVPFARPPQSLYCLLSPCLELLLYPPPSLSPLTN</sequence>
<comment type="function">
    <text evidence="1">Involved in pre-mRNA splicing as a component of the spliceosome.</text>
</comment>
<dbReference type="GO" id="GO:0033339">
    <property type="term" value="P:pectoral fin development"/>
    <property type="evidence" value="ECO:0007669"/>
    <property type="project" value="Ensembl"/>
</dbReference>
<dbReference type="Pfam" id="PF12874">
    <property type="entry name" value="zf-met"/>
    <property type="match status" value="1"/>
</dbReference>
<evidence type="ECO:0000256" key="2">
    <source>
        <dbReference type="ARBA" id="ARBA00004123"/>
    </source>
</evidence>
<evidence type="ECO:0000313" key="12">
    <source>
        <dbReference type="Proteomes" id="UP000694388"/>
    </source>
</evidence>
<evidence type="ECO:0000259" key="10">
    <source>
        <dbReference type="SMART" id="SM00451"/>
    </source>
</evidence>
<reference evidence="11" key="1">
    <citation type="submission" date="2025-05" db="UniProtKB">
        <authorList>
            <consortium name="Ensembl"/>
        </authorList>
    </citation>
    <scope>IDENTIFICATION</scope>
</reference>
<feature type="domain" description="U1-type" evidence="10">
    <location>
        <begin position="74"/>
        <end position="108"/>
    </location>
</feature>
<dbReference type="InterPro" id="IPR040107">
    <property type="entry name" value="Snu23"/>
</dbReference>
<dbReference type="GO" id="GO:0008270">
    <property type="term" value="F:zinc ion binding"/>
    <property type="evidence" value="ECO:0007669"/>
    <property type="project" value="UniProtKB-KW"/>
</dbReference>
<dbReference type="GO" id="GO:0009953">
    <property type="term" value="P:dorsal/ventral pattern formation"/>
    <property type="evidence" value="ECO:0007669"/>
    <property type="project" value="Ensembl"/>
</dbReference>
<dbReference type="GO" id="GO:0000398">
    <property type="term" value="P:mRNA splicing, via spliceosome"/>
    <property type="evidence" value="ECO:0007669"/>
    <property type="project" value="InterPro"/>
</dbReference>
<evidence type="ECO:0000256" key="9">
    <source>
        <dbReference type="ARBA" id="ARBA00067762"/>
    </source>
</evidence>
<dbReference type="SUPFAM" id="SSF57667">
    <property type="entry name" value="beta-beta-alpha zinc fingers"/>
    <property type="match status" value="1"/>
</dbReference>
<protein>
    <recommendedName>
        <fullName evidence="9">Zinc finger matrin-type protein 2</fullName>
    </recommendedName>
</protein>
<dbReference type="GO" id="GO:0046540">
    <property type="term" value="C:U4/U6 x U5 tri-snRNP complex"/>
    <property type="evidence" value="ECO:0007669"/>
    <property type="project" value="TreeGrafter"/>
</dbReference>
<dbReference type="SMART" id="SM00451">
    <property type="entry name" value="ZnF_U1"/>
    <property type="match status" value="1"/>
</dbReference>
<dbReference type="GO" id="GO:0003677">
    <property type="term" value="F:DNA binding"/>
    <property type="evidence" value="ECO:0007669"/>
    <property type="project" value="UniProtKB-KW"/>
</dbReference>
<dbReference type="FunFam" id="3.30.160.60:FF:000282">
    <property type="entry name" value="Zinc finger, matrin-type 2"/>
    <property type="match status" value="1"/>
</dbReference>
<dbReference type="PANTHER" id="PTHR45986">
    <property type="entry name" value="ZINC FINGER MATRIN-TYPE PROTEIN 2"/>
    <property type="match status" value="1"/>
</dbReference>
<dbReference type="InterPro" id="IPR013087">
    <property type="entry name" value="Znf_C2H2_type"/>
</dbReference>
<evidence type="ECO:0000256" key="6">
    <source>
        <dbReference type="ARBA" id="ARBA00023125"/>
    </source>
</evidence>
<dbReference type="InterPro" id="IPR003604">
    <property type="entry name" value="Matrin/U1-like-C_Znf_C2H2"/>
</dbReference>
<name>A0A8C4R562_EPTBU</name>
<organism evidence="11 12">
    <name type="scientific">Eptatretus burgeri</name>
    <name type="common">Inshore hagfish</name>
    <dbReference type="NCBI Taxonomy" id="7764"/>
    <lineage>
        <taxon>Eukaryota</taxon>
        <taxon>Metazoa</taxon>
        <taxon>Chordata</taxon>
        <taxon>Craniata</taxon>
        <taxon>Vertebrata</taxon>
        <taxon>Cyclostomata</taxon>
        <taxon>Myxini</taxon>
        <taxon>Myxiniformes</taxon>
        <taxon>Myxinidae</taxon>
        <taxon>Eptatretinae</taxon>
        <taxon>Eptatretus</taxon>
    </lineage>
</organism>
<dbReference type="Gene3D" id="3.30.160.60">
    <property type="entry name" value="Classic Zinc Finger"/>
    <property type="match status" value="1"/>
</dbReference>
<dbReference type="AlphaFoldDB" id="A0A8C4R562"/>
<dbReference type="GeneTree" id="ENSGT00390000010712"/>
<evidence type="ECO:0000256" key="8">
    <source>
        <dbReference type="ARBA" id="ARBA00063310"/>
    </source>
</evidence>
<keyword evidence="7" id="KW-0539">Nucleus</keyword>
<keyword evidence="5" id="KW-0862">Zinc</keyword>
<dbReference type="InterPro" id="IPR036236">
    <property type="entry name" value="Znf_C2H2_sf"/>
</dbReference>
<dbReference type="PANTHER" id="PTHR45986:SF1">
    <property type="entry name" value="ZINC FINGER MATRIN-TYPE PROTEIN 2"/>
    <property type="match status" value="1"/>
</dbReference>
<evidence type="ECO:0000313" key="11">
    <source>
        <dbReference type="Ensembl" id="ENSEBUP00000025051.1"/>
    </source>
</evidence>
<dbReference type="GO" id="GO:0005681">
    <property type="term" value="C:spliceosomal complex"/>
    <property type="evidence" value="ECO:0007669"/>
    <property type="project" value="InterPro"/>
</dbReference>
<evidence type="ECO:0000256" key="3">
    <source>
        <dbReference type="ARBA" id="ARBA00022723"/>
    </source>
</evidence>